<sequence>MTQVPRGEQGAALANEVEGYLLLCAERDQALREAQTLCARLPWLTSTQAEDITDHYVQQRLEITRQMLRTVAGRAEQLRSEYEARYAALRRSLLKGHAACAAAVLACATGTSALASILAR</sequence>
<name>A0ABP6LZ02_9ACTN</name>
<accession>A0ABP6LZ02</accession>
<evidence type="ECO:0000313" key="1">
    <source>
        <dbReference type="EMBL" id="GAA3068204.1"/>
    </source>
</evidence>
<keyword evidence="2" id="KW-1185">Reference proteome</keyword>
<dbReference type="EMBL" id="BAAAUF010000063">
    <property type="protein sequence ID" value="GAA3068204.1"/>
    <property type="molecule type" value="Genomic_DNA"/>
</dbReference>
<dbReference type="RefSeq" id="WP_234520281.1">
    <property type="nucleotide sequence ID" value="NZ_BAAAUF010000063.1"/>
</dbReference>
<gene>
    <name evidence="1" type="ORF">GCM10010448_59380</name>
</gene>
<reference evidence="2" key="1">
    <citation type="journal article" date="2019" name="Int. J. Syst. Evol. Microbiol.">
        <title>The Global Catalogue of Microorganisms (GCM) 10K type strain sequencing project: providing services to taxonomists for standard genome sequencing and annotation.</title>
        <authorList>
            <consortium name="The Broad Institute Genomics Platform"/>
            <consortium name="The Broad Institute Genome Sequencing Center for Infectious Disease"/>
            <person name="Wu L."/>
            <person name="Ma J."/>
        </authorList>
    </citation>
    <scope>NUCLEOTIDE SEQUENCE [LARGE SCALE GENOMIC DNA]</scope>
    <source>
        <strain evidence="2">JCM 9091</strain>
    </source>
</reference>
<proteinExistence type="predicted"/>
<dbReference type="Proteomes" id="UP001501532">
    <property type="component" value="Unassembled WGS sequence"/>
</dbReference>
<comment type="caution">
    <text evidence="1">The sequence shown here is derived from an EMBL/GenBank/DDBJ whole genome shotgun (WGS) entry which is preliminary data.</text>
</comment>
<organism evidence="1 2">
    <name type="scientific">Streptomyces glomeratus</name>
    <dbReference type="NCBI Taxonomy" id="284452"/>
    <lineage>
        <taxon>Bacteria</taxon>
        <taxon>Bacillati</taxon>
        <taxon>Actinomycetota</taxon>
        <taxon>Actinomycetes</taxon>
        <taxon>Kitasatosporales</taxon>
        <taxon>Streptomycetaceae</taxon>
        <taxon>Streptomyces</taxon>
    </lineage>
</organism>
<evidence type="ECO:0008006" key="3">
    <source>
        <dbReference type="Google" id="ProtNLM"/>
    </source>
</evidence>
<protein>
    <recommendedName>
        <fullName evidence="3">Cytochrome C oxidase subunit I</fullName>
    </recommendedName>
</protein>
<evidence type="ECO:0000313" key="2">
    <source>
        <dbReference type="Proteomes" id="UP001501532"/>
    </source>
</evidence>